<gene>
    <name evidence="1" type="ORF">ACFOW1_06200</name>
</gene>
<evidence type="ECO:0000313" key="2">
    <source>
        <dbReference type="Proteomes" id="UP001595906"/>
    </source>
</evidence>
<comment type="caution">
    <text evidence="1">The sequence shown here is derived from an EMBL/GenBank/DDBJ whole genome shotgun (WGS) entry which is preliminary data.</text>
</comment>
<name>A0ABV8PVV5_9BACT</name>
<organism evidence="1 2">
    <name type="scientific">Parasediminibacterium paludis</name>
    <dbReference type="NCBI Taxonomy" id="908966"/>
    <lineage>
        <taxon>Bacteria</taxon>
        <taxon>Pseudomonadati</taxon>
        <taxon>Bacteroidota</taxon>
        <taxon>Chitinophagia</taxon>
        <taxon>Chitinophagales</taxon>
        <taxon>Chitinophagaceae</taxon>
        <taxon>Parasediminibacterium</taxon>
    </lineage>
</organism>
<reference evidence="2" key="1">
    <citation type="journal article" date="2019" name="Int. J. Syst. Evol. Microbiol.">
        <title>The Global Catalogue of Microorganisms (GCM) 10K type strain sequencing project: providing services to taxonomists for standard genome sequencing and annotation.</title>
        <authorList>
            <consortium name="The Broad Institute Genomics Platform"/>
            <consortium name="The Broad Institute Genome Sequencing Center for Infectious Disease"/>
            <person name="Wu L."/>
            <person name="Ma J."/>
        </authorList>
    </citation>
    <scope>NUCLEOTIDE SEQUENCE [LARGE SCALE GENOMIC DNA]</scope>
    <source>
        <strain evidence="2">CECT 8010</strain>
    </source>
</reference>
<evidence type="ECO:0008006" key="3">
    <source>
        <dbReference type="Google" id="ProtNLM"/>
    </source>
</evidence>
<accession>A0ABV8PVV5</accession>
<feature type="non-terminal residue" evidence="1">
    <location>
        <position position="85"/>
    </location>
</feature>
<dbReference type="EMBL" id="JBHSDC010000007">
    <property type="protein sequence ID" value="MFC4231471.1"/>
    <property type="molecule type" value="Genomic_DNA"/>
</dbReference>
<dbReference type="Proteomes" id="UP001595906">
    <property type="component" value="Unassembled WGS sequence"/>
</dbReference>
<proteinExistence type="predicted"/>
<keyword evidence="2" id="KW-1185">Reference proteome</keyword>
<protein>
    <recommendedName>
        <fullName evidence="3">Secreted protein</fullName>
    </recommendedName>
</protein>
<evidence type="ECO:0000313" key="1">
    <source>
        <dbReference type="EMBL" id="MFC4231471.1"/>
    </source>
</evidence>
<dbReference type="RefSeq" id="WP_379012956.1">
    <property type="nucleotide sequence ID" value="NZ_JBHSDC010000007.1"/>
</dbReference>
<sequence length="85" mass="9825">MLQALPILHFVLLPIFNCNTFLLQCSYAIWHIASLVPRLQRAIQNTKHSNKKYSHSNHHHHAFPLQSMFKLYVLFLSDAGLLGKT</sequence>